<reference evidence="7 8" key="1">
    <citation type="journal article" date="2012" name="PLoS Pathog.">
        <title>Diverse lifestyles and strategies of plant pathogenesis encoded in the genomes of eighteen Dothideomycetes fungi.</title>
        <authorList>
            <person name="Ohm R.A."/>
            <person name="Feau N."/>
            <person name="Henrissat B."/>
            <person name="Schoch C.L."/>
            <person name="Horwitz B.A."/>
            <person name="Barry K.W."/>
            <person name="Condon B.J."/>
            <person name="Copeland A.C."/>
            <person name="Dhillon B."/>
            <person name="Glaser F."/>
            <person name="Hesse C.N."/>
            <person name="Kosti I."/>
            <person name="LaButti K."/>
            <person name="Lindquist E.A."/>
            <person name="Lucas S."/>
            <person name="Salamov A.A."/>
            <person name="Bradshaw R.E."/>
            <person name="Ciuffetti L."/>
            <person name="Hamelin R.C."/>
            <person name="Kema G.H.J."/>
            <person name="Lawrence C."/>
            <person name="Scott J.A."/>
            <person name="Spatafora J.W."/>
            <person name="Turgeon B.G."/>
            <person name="de Wit P.J.G.M."/>
            <person name="Zhong S."/>
            <person name="Goodwin S.B."/>
            <person name="Grigoriev I.V."/>
        </authorList>
    </citation>
    <scope>NUCLEOTIDE SEQUENCE [LARGE SCALE GENOMIC DNA]</scope>
    <source>
        <strain evidence="8">28A</strain>
    </source>
</reference>
<dbReference type="GeneID" id="19400235"/>
<keyword evidence="4" id="KW-1133">Transmembrane helix</keyword>
<evidence type="ECO:0000256" key="1">
    <source>
        <dbReference type="ARBA" id="ARBA00004141"/>
    </source>
</evidence>
<dbReference type="Pfam" id="PF04117">
    <property type="entry name" value="Mpv17_PMP22"/>
    <property type="match status" value="1"/>
</dbReference>
<evidence type="ECO:0000313" key="8">
    <source>
        <dbReference type="Proteomes" id="UP000016935"/>
    </source>
</evidence>
<accession>R0IZ80</accession>
<comment type="subcellular location">
    <subcellularLocation>
        <location evidence="1">Membrane</location>
        <topology evidence="1">Multi-pass membrane protein</topology>
    </subcellularLocation>
</comment>
<dbReference type="Proteomes" id="UP000016935">
    <property type="component" value="Unassembled WGS sequence"/>
</dbReference>
<evidence type="ECO:0000256" key="2">
    <source>
        <dbReference type="ARBA" id="ARBA00006824"/>
    </source>
</evidence>
<name>R0IZ80_EXST2</name>
<evidence type="ECO:0000256" key="5">
    <source>
        <dbReference type="ARBA" id="ARBA00023136"/>
    </source>
</evidence>
<dbReference type="PANTHER" id="PTHR11266">
    <property type="entry name" value="PEROXISOMAL MEMBRANE PROTEIN 2, PXMP2 MPV17"/>
    <property type="match status" value="1"/>
</dbReference>
<dbReference type="OrthoDB" id="430207at2759"/>
<evidence type="ECO:0000256" key="6">
    <source>
        <dbReference type="RuleBase" id="RU363053"/>
    </source>
</evidence>
<comment type="similarity">
    <text evidence="2 6">Belongs to the peroxisomal membrane protein PXMP2/4 family.</text>
</comment>
<keyword evidence="5" id="KW-0472">Membrane</keyword>
<keyword evidence="8" id="KW-1185">Reference proteome</keyword>
<dbReference type="eggNOG" id="KOG1944">
    <property type="taxonomic scope" value="Eukaryota"/>
</dbReference>
<proteinExistence type="inferred from homology"/>
<dbReference type="GO" id="GO:0005739">
    <property type="term" value="C:mitochondrion"/>
    <property type="evidence" value="ECO:0007669"/>
    <property type="project" value="TreeGrafter"/>
</dbReference>
<evidence type="ECO:0000256" key="4">
    <source>
        <dbReference type="ARBA" id="ARBA00022989"/>
    </source>
</evidence>
<dbReference type="AlphaFoldDB" id="R0IZ80"/>
<evidence type="ECO:0000256" key="3">
    <source>
        <dbReference type="ARBA" id="ARBA00022692"/>
    </source>
</evidence>
<dbReference type="PANTHER" id="PTHR11266:SF113">
    <property type="entry name" value="MEMBRANE PROTEIN, MPV17_PMP22 FAMILY, PUTATIVE (AFU_ORTHOLOGUE AFUA_1G13840)-RELATED"/>
    <property type="match status" value="1"/>
</dbReference>
<evidence type="ECO:0000313" key="7">
    <source>
        <dbReference type="EMBL" id="EOA89856.1"/>
    </source>
</evidence>
<dbReference type="STRING" id="671987.R0IZ80"/>
<sequence>MIAPSSAWVRVGLRRIPNASSRNTNTGNTCNLERACLRLRLSNASRRYNSTNPEGAQGASGAARTIPGPSWLWLDPIVEPFRAYGRVQQRRPYMTQLVSSLIIYFIGDCVAQSITQPEPSAQQPEPAEDDADEKGWVQKWSDERDWARTGRALVIGGLSAIPSYKWFLWLSKSFNYQSKILSLSTKVFVNQALFTPLFNSYFFGMQTLLSGASFSEIIERIRNTVPTSWWNSCKVWPAVTAFSFTYVPIQYRSIFSGVVAIGWQTYLNLLNQHAAAEEGMQHAAGHVAPVNIRTVHAHAEGGQGMQKCAA</sequence>
<gene>
    <name evidence="7" type="ORF">SETTUDRAFT_167589</name>
</gene>
<keyword evidence="3" id="KW-0812">Transmembrane</keyword>
<reference evidence="7 8" key="2">
    <citation type="journal article" date="2013" name="PLoS Genet.">
        <title>Comparative genome structure, secondary metabolite, and effector coding capacity across Cochliobolus pathogens.</title>
        <authorList>
            <person name="Condon B.J."/>
            <person name="Leng Y."/>
            <person name="Wu D."/>
            <person name="Bushley K.E."/>
            <person name="Ohm R.A."/>
            <person name="Otillar R."/>
            <person name="Martin J."/>
            <person name="Schackwitz W."/>
            <person name="Grimwood J."/>
            <person name="MohdZainudin N."/>
            <person name="Xue C."/>
            <person name="Wang R."/>
            <person name="Manning V.A."/>
            <person name="Dhillon B."/>
            <person name="Tu Z.J."/>
            <person name="Steffenson B.J."/>
            <person name="Salamov A."/>
            <person name="Sun H."/>
            <person name="Lowry S."/>
            <person name="LaButti K."/>
            <person name="Han J."/>
            <person name="Copeland A."/>
            <person name="Lindquist E."/>
            <person name="Barry K."/>
            <person name="Schmutz J."/>
            <person name="Baker S.E."/>
            <person name="Ciuffetti L.M."/>
            <person name="Grigoriev I.V."/>
            <person name="Zhong S."/>
            <person name="Turgeon B.G."/>
        </authorList>
    </citation>
    <scope>NUCLEOTIDE SEQUENCE [LARGE SCALE GENOMIC DNA]</scope>
    <source>
        <strain evidence="8">28A</strain>
    </source>
</reference>
<dbReference type="GO" id="GO:0016020">
    <property type="term" value="C:membrane"/>
    <property type="evidence" value="ECO:0007669"/>
    <property type="project" value="UniProtKB-SubCell"/>
</dbReference>
<dbReference type="HOGENOM" id="CLU_049109_10_1_1"/>
<dbReference type="EMBL" id="KB908504">
    <property type="protein sequence ID" value="EOA89856.1"/>
    <property type="molecule type" value="Genomic_DNA"/>
</dbReference>
<protein>
    <submittedName>
        <fullName evidence="7">Uncharacterized protein</fullName>
    </submittedName>
</protein>
<dbReference type="RefSeq" id="XP_008022760.1">
    <property type="nucleotide sequence ID" value="XM_008024569.1"/>
</dbReference>
<dbReference type="InterPro" id="IPR007248">
    <property type="entry name" value="Mpv17_PMP22"/>
</dbReference>
<organism evidence="7 8">
    <name type="scientific">Exserohilum turcicum (strain 28A)</name>
    <name type="common">Northern leaf blight fungus</name>
    <name type="synonym">Setosphaeria turcica</name>
    <dbReference type="NCBI Taxonomy" id="671987"/>
    <lineage>
        <taxon>Eukaryota</taxon>
        <taxon>Fungi</taxon>
        <taxon>Dikarya</taxon>
        <taxon>Ascomycota</taxon>
        <taxon>Pezizomycotina</taxon>
        <taxon>Dothideomycetes</taxon>
        <taxon>Pleosporomycetidae</taxon>
        <taxon>Pleosporales</taxon>
        <taxon>Pleosporineae</taxon>
        <taxon>Pleosporaceae</taxon>
        <taxon>Exserohilum</taxon>
    </lineage>
</organism>